<dbReference type="SMART" id="SM00316">
    <property type="entry name" value="S1"/>
    <property type="match status" value="1"/>
</dbReference>
<proteinExistence type="predicted"/>
<dbReference type="PANTHER" id="PTHR10724:SF10">
    <property type="entry name" value="S1 RNA-BINDING DOMAIN-CONTAINING PROTEIN 1"/>
    <property type="match status" value="1"/>
</dbReference>
<dbReference type="PROSITE" id="PS50126">
    <property type="entry name" value="S1"/>
    <property type="match status" value="1"/>
</dbReference>
<dbReference type="InterPro" id="IPR010994">
    <property type="entry name" value="RuvA_2-like"/>
</dbReference>
<protein>
    <recommendedName>
        <fullName evidence="1">S1 motif domain-containing protein</fullName>
    </recommendedName>
</protein>
<dbReference type="Pfam" id="PF00575">
    <property type="entry name" value="S1"/>
    <property type="match status" value="1"/>
</dbReference>
<sequence length="271" mass="30693">MKCNSKSFIMFVRHIAGLNANRAKNIIEWRQKNGPFINREQLKDVKGLGPKSFQQCAGFIRINQEYIRSFCSHKAVTNEKQCKKKTKAAANVIRQPNPLDQTCIHPESYNIAMRFLTLVGESHCDIGKSKMQQKVNSIIEREGMDGITKKLNTTEQTLQIIIDALTQPESFDIRKDFDQPDFKKSIVCPEDLRVGTILTGRVENATLFGVFVDIGVGKTALIPIRSITEDKLSKAKKRRSLGLGPGEKVEVRVREIDLPRSRITLELIRVL</sequence>
<dbReference type="Pfam" id="PF12836">
    <property type="entry name" value="HHH_3"/>
    <property type="match status" value="1"/>
</dbReference>
<dbReference type="PANTHER" id="PTHR10724">
    <property type="entry name" value="30S RIBOSOMAL PROTEIN S1"/>
    <property type="match status" value="1"/>
</dbReference>
<name>A0A8C5RZ64_LATLA</name>
<organism evidence="2 3">
    <name type="scientific">Laticauda laticaudata</name>
    <name type="common">Blue-ringed sea krait</name>
    <name type="synonym">Blue-lipped sea krait</name>
    <dbReference type="NCBI Taxonomy" id="8630"/>
    <lineage>
        <taxon>Eukaryota</taxon>
        <taxon>Metazoa</taxon>
        <taxon>Chordata</taxon>
        <taxon>Craniata</taxon>
        <taxon>Vertebrata</taxon>
        <taxon>Euteleostomi</taxon>
        <taxon>Lepidosauria</taxon>
        <taxon>Squamata</taxon>
        <taxon>Bifurcata</taxon>
        <taxon>Unidentata</taxon>
        <taxon>Episquamata</taxon>
        <taxon>Toxicofera</taxon>
        <taxon>Serpentes</taxon>
        <taxon>Colubroidea</taxon>
        <taxon>Elapidae</taxon>
        <taxon>Laticaudinae</taxon>
        <taxon>Laticauda</taxon>
    </lineage>
</organism>
<reference evidence="2" key="1">
    <citation type="submission" date="2025-08" db="UniProtKB">
        <authorList>
            <consortium name="Ensembl"/>
        </authorList>
    </citation>
    <scope>IDENTIFICATION</scope>
</reference>
<dbReference type="SUPFAM" id="SSF47781">
    <property type="entry name" value="RuvA domain 2-like"/>
    <property type="match status" value="2"/>
</dbReference>
<accession>A0A8C5RZ64</accession>
<dbReference type="Pfam" id="PF17674">
    <property type="entry name" value="HHH_9"/>
    <property type="match status" value="1"/>
</dbReference>
<evidence type="ECO:0000313" key="3">
    <source>
        <dbReference type="Proteomes" id="UP000694406"/>
    </source>
</evidence>
<dbReference type="GeneTree" id="ENSGT00510000047850"/>
<dbReference type="GO" id="GO:0003729">
    <property type="term" value="F:mRNA binding"/>
    <property type="evidence" value="ECO:0007669"/>
    <property type="project" value="TreeGrafter"/>
</dbReference>
<dbReference type="Ensembl" id="ENSLLTT00000011033.1">
    <property type="protein sequence ID" value="ENSLLTP00000010638.1"/>
    <property type="gene ID" value="ENSLLTG00000008027.1"/>
</dbReference>
<keyword evidence="3" id="KW-1185">Reference proteome</keyword>
<reference evidence="2" key="2">
    <citation type="submission" date="2025-09" db="UniProtKB">
        <authorList>
            <consortium name="Ensembl"/>
        </authorList>
    </citation>
    <scope>IDENTIFICATION</scope>
</reference>
<dbReference type="InterPro" id="IPR012340">
    <property type="entry name" value="NA-bd_OB-fold"/>
</dbReference>
<dbReference type="FunFam" id="2.40.50.140:FF:000146">
    <property type="entry name" value="S1 RNA-binding domain-containing protein 1"/>
    <property type="match status" value="1"/>
</dbReference>
<dbReference type="SUPFAM" id="SSF50249">
    <property type="entry name" value="Nucleic acid-binding proteins"/>
    <property type="match status" value="1"/>
</dbReference>
<evidence type="ECO:0000259" key="1">
    <source>
        <dbReference type="PROSITE" id="PS50126"/>
    </source>
</evidence>
<dbReference type="GO" id="GO:0003735">
    <property type="term" value="F:structural constituent of ribosome"/>
    <property type="evidence" value="ECO:0007669"/>
    <property type="project" value="TreeGrafter"/>
</dbReference>
<dbReference type="InterPro" id="IPR050437">
    <property type="entry name" value="Ribos_protein_bS1-like"/>
</dbReference>
<evidence type="ECO:0000313" key="2">
    <source>
        <dbReference type="Ensembl" id="ENSLLTP00000010638.1"/>
    </source>
</evidence>
<dbReference type="InterPro" id="IPR003029">
    <property type="entry name" value="S1_domain"/>
</dbReference>
<dbReference type="GO" id="GO:0006412">
    <property type="term" value="P:translation"/>
    <property type="evidence" value="ECO:0007669"/>
    <property type="project" value="TreeGrafter"/>
</dbReference>
<dbReference type="AlphaFoldDB" id="A0A8C5RZ64"/>
<dbReference type="Gene3D" id="1.10.150.310">
    <property type="entry name" value="Tex RuvX-like domain-like"/>
    <property type="match status" value="1"/>
</dbReference>
<feature type="domain" description="S1 motif" evidence="1">
    <location>
        <begin position="195"/>
        <end position="268"/>
    </location>
</feature>
<dbReference type="InterPro" id="IPR041692">
    <property type="entry name" value="HHH_9"/>
</dbReference>
<dbReference type="Proteomes" id="UP000694406">
    <property type="component" value="Unplaced"/>
</dbReference>
<dbReference type="Gene3D" id="2.40.50.140">
    <property type="entry name" value="Nucleic acid-binding proteins"/>
    <property type="match status" value="1"/>
</dbReference>